<dbReference type="Pfam" id="PF13487">
    <property type="entry name" value="HD_5"/>
    <property type="match status" value="1"/>
</dbReference>
<organism evidence="2 3">
    <name type="scientific">Silvanigrella paludirubra</name>
    <dbReference type="NCBI Taxonomy" id="2499159"/>
    <lineage>
        <taxon>Bacteria</taxon>
        <taxon>Pseudomonadati</taxon>
        <taxon>Bdellovibrionota</taxon>
        <taxon>Oligoflexia</taxon>
        <taxon>Silvanigrellales</taxon>
        <taxon>Silvanigrellaceae</taxon>
        <taxon>Silvanigrella</taxon>
    </lineage>
</organism>
<comment type="caution">
    <text evidence="2">The sequence shown here is derived from an EMBL/GenBank/DDBJ whole genome shotgun (WGS) entry which is preliminary data.</text>
</comment>
<evidence type="ECO:0000313" key="2">
    <source>
        <dbReference type="EMBL" id="KAB8039030.1"/>
    </source>
</evidence>
<dbReference type="RefSeq" id="WP_153420428.1">
    <property type="nucleotide sequence ID" value="NZ_WFLM01000003.1"/>
</dbReference>
<dbReference type="CDD" id="cd00077">
    <property type="entry name" value="HDc"/>
    <property type="match status" value="2"/>
</dbReference>
<dbReference type="InterPro" id="IPR037522">
    <property type="entry name" value="HD_GYP_dom"/>
</dbReference>
<dbReference type="PANTHER" id="PTHR43155">
    <property type="entry name" value="CYCLIC DI-GMP PHOSPHODIESTERASE PA4108-RELATED"/>
    <property type="match status" value="1"/>
</dbReference>
<dbReference type="PANTHER" id="PTHR43155:SF2">
    <property type="entry name" value="CYCLIC DI-GMP PHOSPHODIESTERASE PA4108"/>
    <property type="match status" value="1"/>
</dbReference>
<dbReference type="SMART" id="SM00471">
    <property type="entry name" value="HDc"/>
    <property type="match status" value="1"/>
</dbReference>
<sequence length="702" mass="80717">MTISPFNKIEIVFLYKPYDIQFPFSDISDLKIHLIEKDINDEFLNSITNPEVLKIYILTPQQYFKNIDKIKRHYNSGTNAKHSGFILVENPRDLPTILLRKKVSNIYKNINVLGNLRSPISRNQFFYEIRNSIYSLFLNSSYEYLESFSFLRELESRAMKDISKAMTNKSFYAKDFLDLVLKKSMEITIADAGFILIKEDIFAEPPNPKEMNKIQILNKPLKFIQKSKILNSQKIFLKRNTLDPNHSRITKSMIENKSGVSWFDDNINLPNKEKIIALKKASPLPEIDFDAKTYKIKSYCAFPIHLPSGEIEGFIILINKRISEDNILTKHSDIDNYVSKFSSHDLNLLESFTNQAGIALEHSKLISDLKKVFESFTAASIIAIESRDPTTKGHSERVATLTVGLAEAINNTKNGVYSSLEFSKIQVEEIRYASLLHDFGKIGVREHILNKEKKLFPFELEKIQSRFLMLQDKLHINILEKYISNLMAKKEIPKQEDFEKHKQEILNISNKFTKYFDVILDVNEPALLSQEFFDKISEIAATKIIVGDNSYSLLSEKEIEILSIKKGSLSQAERLEIESHVTHSYNFLIQIPWSSELRDIPEIVYGHHERLDGSGYPRSLKGKNIPVQAKMMAITDIFDALVAQDRPYKKAIPYDRALNILEAEVKHGKLDGDLFKIFVEAKVGQLILNQNAEKEIKNSSVA</sequence>
<dbReference type="SUPFAM" id="SSF55781">
    <property type="entry name" value="GAF domain-like"/>
    <property type="match status" value="1"/>
</dbReference>
<dbReference type="EMBL" id="WFLM01000003">
    <property type="protein sequence ID" value="KAB8039030.1"/>
    <property type="molecule type" value="Genomic_DNA"/>
</dbReference>
<evidence type="ECO:0000259" key="1">
    <source>
        <dbReference type="PROSITE" id="PS51832"/>
    </source>
</evidence>
<dbReference type="InterPro" id="IPR003607">
    <property type="entry name" value="HD/PDEase_dom"/>
</dbReference>
<keyword evidence="3" id="KW-1185">Reference proteome</keyword>
<name>A0A6N6VSR9_9BACT</name>
<dbReference type="InterPro" id="IPR006674">
    <property type="entry name" value="HD_domain"/>
</dbReference>
<dbReference type="Gene3D" id="1.10.3210.10">
    <property type="entry name" value="Hypothetical protein af1432"/>
    <property type="match status" value="2"/>
</dbReference>
<dbReference type="AlphaFoldDB" id="A0A6N6VSR9"/>
<dbReference type="InterPro" id="IPR029016">
    <property type="entry name" value="GAF-like_dom_sf"/>
</dbReference>
<accession>A0A6N6VSR9</accession>
<dbReference type="Gene3D" id="3.30.450.40">
    <property type="match status" value="1"/>
</dbReference>
<dbReference type="PROSITE" id="PS51832">
    <property type="entry name" value="HD_GYP"/>
    <property type="match status" value="1"/>
</dbReference>
<dbReference type="OrthoDB" id="9802066at2"/>
<gene>
    <name evidence="2" type="ORF">GCL60_09240</name>
</gene>
<proteinExistence type="predicted"/>
<reference evidence="2 3" key="1">
    <citation type="submission" date="2019-10" db="EMBL/GenBank/DDBJ databases">
        <title>New species of Slilvanegrellaceae.</title>
        <authorList>
            <person name="Pitt A."/>
            <person name="Hahn M.W."/>
        </authorList>
    </citation>
    <scope>NUCLEOTIDE SEQUENCE [LARGE SCALE GENOMIC DNA]</scope>
    <source>
        <strain evidence="2 3">SP-Ram-0.45-NSY-1</strain>
    </source>
</reference>
<feature type="domain" description="HD-GYP" evidence="1">
    <location>
        <begin position="492"/>
        <end position="694"/>
    </location>
</feature>
<protein>
    <submittedName>
        <fullName evidence="2">HD domain-containing protein</fullName>
    </submittedName>
</protein>
<dbReference type="Proteomes" id="UP000437748">
    <property type="component" value="Unassembled WGS sequence"/>
</dbReference>
<dbReference type="Pfam" id="PF01966">
    <property type="entry name" value="HD"/>
    <property type="match status" value="1"/>
</dbReference>
<dbReference type="SUPFAM" id="SSF109604">
    <property type="entry name" value="HD-domain/PDEase-like"/>
    <property type="match status" value="2"/>
</dbReference>
<evidence type="ECO:0000313" key="3">
    <source>
        <dbReference type="Proteomes" id="UP000437748"/>
    </source>
</evidence>